<dbReference type="AlphaFoldDB" id="A0AAD4ZTA1"/>
<name>A0AAD4ZTA1_PRUDU</name>
<evidence type="ECO:0000313" key="3">
    <source>
        <dbReference type="EMBL" id="KAI5353932.1"/>
    </source>
</evidence>
<proteinExistence type="predicted"/>
<dbReference type="PANTHER" id="PTHR46890">
    <property type="entry name" value="NON-LTR RETROLELEMENT REVERSE TRANSCRIPTASE-LIKE PROTEIN-RELATED"/>
    <property type="match status" value="1"/>
</dbReference>
<evidence type="ECO:0000313" key="4">
    <source>
        <dbReference type="Proteomes" id="UP001054821"/>
    </source>
</evidence>
<reference evidence="3 4" key="1">
    <citation type="journal article" date="2022" name="G3 (Bethesda)">
        <title>Whole-genome sequence and methylome profiling of the almond [Prunus dulcis (Mill.) D.A. Webb] cultivar 'Nonpareil'.</title>
        <authorList>
            <person name="D'Amico-Willman K.M."/>
            <person name="Ouma W.Z."/>
            <person name="Meulia T."/>
            <person name="Sideli G.M."/>
            <person name="Gradziel T.M."/>
            <person name="Fresnedo-Ramirez J."/>
        </authorList>
    </citation>
    <scope>NUCLEOTIDE SEQUENCE [LARGE SCALE GENOMIC DNA]</scope>
    <source>
        <strain evidence="3">Clone GOH B32 T37-40</strain>
    </source>
</reference>
<dbReference type="Proteomes" id="UP001054821">
    <property type="component" value="Chromosome 1"/>
</dbReference>
<feature type="domain" description="Reverse transcriptase" evidence="2">
    <location>
        <begin position="651"/>
        <end position="732"/>
    </location>
</feature>
<accession>A0AAD4ZTA1</accession>
<dbReference type="PANTHER" id="PTHR46890:SF48">
    <property type="entry name" value="RNA-DIRECTED DNA POLYMERASE"/>
    <property type="match status" value="1"/>
</dbReference>
<gene>
    <name evidence="3" type="ORF">L3X38_006826</name>
</gene>
<organism evidence="3 4">
    <name type="scientific">Prunus dulcis</name>
    <name type="common">Almond</name>
    <name type="synonym">Amygdalus dulcis</name>
    <dbReference type="NCBI Taxonomy" id="3755"/>
    <lineage>
        <taxon>Eukaryota</taxon>
        <taxon>Viridiplantae</taxon>
        <taxon>Streptophyta</taxon>
        <taxon>Embryophyta</taxon>
        <taxon>Tracheophyta</taxon>
        <taxon>Spermatophyta</taxon>
        <taxon>Magnoliopsida</taxon>
        <taxon>eudicotyledons</taxon>
        <taxon>Gunneridae</taxon>
        <taxon>Pentapetalae</taxon>
        <taxon>rosids</taxon>
        <taxon>fabids</taxon>
        <taxon>Rosales</taxon>
        <taxon>Rosaceae</taxon>
        <taxon>Amygdaloideae</taxon>
        <taxon>Amygdaleae</taxon>
        <taxon>Prunus</taxon>
    </lineage>
</organism>
<protein>
    <recommendedName>
        <fullName evidence="2">Reverse transcriptase domain-containing protein</fullName>
    </recommendedName>
</protein>
<dbReference type="Pfam" id="PF00078">
    <property type="entry name" value="RVT_1"/>
    <property type="match status" value="1"/>
</dbReference>
<dbReference type="InterPro" id="IPR052343">
    <property type="entry name" value="Retrotransposon-Effector_Assoc"/>
</dbReference>
<dbReference type="InterPro" id="IPR000477">
    <property type="entry name" value="RT_dom"/>
</dbReference>
<keyword evidence="4" id="KW-1185">Reference proteome</keyword>
<comment type="caution">
    <text evidence="3">The sequence shown here is derived from an EMBL/GenBank/DDBJ whole genome shotgun (WGS) entry which is preliminary data.</text>
</comment>
<feature type="region of interest" description="Disordered" evidence="1">
    <location>
        <begin position="234"/>
        <end position="279"/>
    </location>
</feature>
<evidence type="ECO:0000256" key="1">
    <source>
        <dbReference type="SAM" id="MobiDB-lite"/>
    </source>
</evidence>
<evidence type="ECO:0000259" key="2">
    <source>
        <dbReference type="Pfam" id="PF00078"/>
    </source>
</evidence>
<dbReference type="EMBL" id="JAJFAZ020000001">
    <property type="protein sequence ID" value="KAI5353932.1"/>
    <property type="molecule type" value="Genomic_DNA"/>
</dbReference>
<sequence>MLDVGGLDSDELPPSLPLISMSFKDKVSGDFRMAEDKFEISDDDVVIKHRAIPSIEFSERVKDCLYRPWRASMIIKLMGRPLSYTFLRDRLLQRWELKALMSLIDLENNYFIVKFLLDKDKNLDSINGLNVEYFRTNVMMKIGNLIGTTVKVDAHTMGQAQGTPLAPNKDVVVADPANLVAEILANMHAKWMLMKPKNFIKKVPHEQWQLFSSTKKADKASGVKIAASQSGSRFNILRDGDGRDDEDASFTHGPFGFKNASKPAAQAHEHASPMSKSFGKQASTLRNVSTWVFKKPMRDITNSVGSGIVVKPDFGARRVGKNRVRSAFNSSKGLNAGRLLHGHENPDIGQRVLNEAFFSSVSLTYDHIDHHGDFVDKCDTEFGIGTAMFIEQAASTSANLEPRIGGTRALQIAKSLGFSNYHIVDAIGFSGGVWLLWNDNSISIQIIAHSSQLITALVQLGTNWWLLTVVKLENELSTEYNLVLEQEELFLLQKSRNTWLKERDRNTRFFHLSTVIRRMRNKLEGLNNEAGIWITDKIGMKLTIVNYFQGLFGEYVLVDNYRLLPHLFPRLADTDLEGLSCEVTNDEVKNSQIAIGGLKIPGPDGFSAFFYQKCWGMCSADIIALVKDCFLTPSLPENMNETLIALVPKVKRLVSMTQLHPISLCNTLYKVISKILVARLRPYMASLVSPNQVRFVPGRQIVVAQEMLHKFKISKLGKGFIAWKIDLSKTYDWLS</sequence>